<dbReference type="InterPro" id="IPR018060">
    <property type="entry name" value="HTH_AraC"/>
</dbReference>
<evidence type="ECO:0000313" key="5">
    <source>
        <dbReference type="EMBL" id="RAV10815.1"/>
    </source>
</evidence>
<reference evidence="5 6" key="1">
    <citation type="journal article" date="2009" name="Int. J. Syst. Evol. Microbiol.">
        <title>Paenibacillus contaminans sp. nov., isolated from a contaminated laboratory plate.</title>
        <authorList>
            <person name="Chou J.H."/>
            <person name="Lee J.H."/>
            <person name="Lin M.C."/>
            <person name="Chang P.S."/>
            <person name="Arun A.B."/>
            <person name="Young C.C."/>
            <person name="Chen W.M."/>
        </authorList>
    </citation>
    <scope>NUCLEOTIDE SEQUENCE [LARGE SCALE GENOMIC DNA]</scope>
    <source>
        <strain evidence="5 6">CKOBP-6</strain>
    </source>
</reference>
<proteinExistence type="predicted"/>
<keyword evidence="1" id="KW-0805">Transcription regulation</keyword>
<dbReference type="GO" id="GO:0003700">
    <property type="term" value="F:DNA-binding transcription factor activity"/>
    <property type="evidence" value="ECO:0007669"/>
    <property type="project" value="InterPro"/>
</dbReference>
<dbReference type="PANTHER" id="PTHR43280:SF2">
    <property type="entry name" value="HTH-TYPE TRANSCRIPTIONAL REGULATOR EXSA"/>
    <property type="match status" value="1"/>
</dbReference>
<organism evidence="5 6">
    <name type="scientific">Paenibacillus contaminans</name>
    <dbReference type="NCBI Taxonomy" id="450362"/>
    <lineage>
        <taxon>Bacteria</taxon>
        <taxon>Bacillati</taxon>
        <taxon>Bacillota</taxon>
        <taxon>Bacilli</taxon>
        <taxon>Bacillales</taxon>
        <taxon>Paenibacillaceae</taxon>
        <taxon>Paenibacillus</taxon>
    </lineage>
</organism>
<keyword evidence="3" id="KW-0804">Transcription</keyword>
<accession>A0A329LSA1</accession>
<evidence type="ECO:0000256" key="3">
    <source>
        <dbReference type="ARBA" id="ARBA00023163"/>
    </source>
</evidence>
<evidence type="ECO:0000313" key="6">
    <source>
        <dbReference type="Proteomes" id="UP000250369"/>
    </source>
</evidence>
<dbReference type="InterPro" id="IPR003313">
    <property type="entry name" value="AraC-bd"/>
</dbReference>
<gene>
    <name evidence="5" type="ORF">DQG23_37340</name>
</gene>
<keyword evidence="2" id="KW-0238">DNA-binding</keyword>
<dbReference type="SUPFAM" id="SSF46689">
    <property type="entry name" value="Homeodomain-like"/>
    <property type="match status" value="2"/>
</dbReference>
<sequence>MRQRMKEYDTEYAELIYCTPSVLEKEGALWPLRAGRCEAKPSYKAGPKWIECCSIHFVREGQVLFTYKDRQIALKKGDLFAMFPRAVYEYKIDPALLQLEMTWIAFDGPHAVKLLETIGMSHDMPFVRGALNKETDDMLRRLLHAIRHPDTEGGRLQAIGLLYGLFARLSPSPETPSNKPTRTAWLEKSVDFIDTHAFEGVTVEDAAAYVGVHRSHFSGVFAERMGVSPLQYMQRLKMNKGALLLRETDKPVTEIALSVGYPDLYAFTRAFTSYFGLSPTKYRRGVGG</sequence>
<dbReference type="SMART" id="SM00342">
    <property type="entry name" value="HTH_ARAC"/>
    <property type="match status" value="1"/>
</dbReference>
<dbReference type="Pfam" id="PF02311">
    <property type="entry name" value="AraC_binding"/>
    <property type="match status" value="1"/>
</dbReference>
<name>A0A329LSA1_9BACL</name>
<dbReference type="PANTHER" id="PTHR43280">
    <property type="entry name" value="ARAC-FAMILY TRANSCRIPTIONAL REGULATOR"/>
    <property type="match status" value="1"/>
</dbReference>
<dbReference type="OrthoDB" id="2638442at2"/>
<dbReference type="SUPFAM" id="SSF51215">
    <property type="entry name" value="Regulatory protein AraC"/>
    <property type="match status" value="1"/>
</dbReference>
<dbReference type="InterPro" id="IPR037923">
    <property type="entry name" value="HTH-like"/>
</dbReference>
<dbReference type="PRINTS" id="PR00032">
    <property type="entry name" value="HTHARAC"/>
</dbReference>
<dbReference type="InterPro" id="IPR018062">
    <property type="entry name" value="HTH_AraC-typ_CS"/>
</dbReference>
<dbReference type="PROSITE" id="PS01124">
    <property type="entry name" value="HTH_ARAC_FAMILY_2"/>
    <property type="match status" value="1"/>
</dbReference>
<feature type="domain" description="HTH araC/xylS-type" evidence="4">
    <location>
        <begin position="187"/>
        <end position="285"/>
    </location>
</feature>
<dbReference type="Pfam" id="PF12833">
    <property type="entry name" value="HTH_18"/>
    <property type="match status" value="1"/>
</dbReference>
<dbReference type="GO" id="GO:0043565">
    <property type="term" value="F:sequence-specific DNA binding"/>
    <property type="evidence" value="ECO:0007669"/>
    <property type="project" value="InterPro"/>
</dbReference>
<dbReference type="Proteomes" id="UP000250369">
    <property type="component" value="Unassembled WGS sequence"/>
</dbReference>
<evidence type="ECO:0000256" key="1">
    <source>
        <dbReference type="ARBA" id="ARBA00023015"/>
    </source>
</evidence>
<dbReference type="PROSITE" id="PS00041">
    <property type="entry name" value="HTH_ARAC_FAMILY_1"/>
    <property type="match status" value="1"/>
</dbReference>
<dbReference type="AlphaFoldDB" id="A0A329LSA1"/>
<dbReference type="EMBL" id="QMFB01000041">
    <property type="protein sequence ID" value="RAV10815.1"/>
    <property type="molecule type" value="Genomic_DNA"/>
</dbReference>
<dbReference type="InterPro" id="IPR020449">
    <property type="entry name" value="Tscrpt_reg_AraC-type_HTH"/>
</dbReference>
<evidence type="ECO:0000259" key="4">
    <source>
        <dbReference type="PROSITE" id="PS01124"/>
    </source>
</evidence>
<dbReference type="Gene3D" id="1.10.10.60">
    <property type="entry name" value="Homeodomain-like"/>
    <property type="match status" value="2"/>
</dbReference>
<keyword evidence="6" id="KW-1185">Reference proteome</keyword>
<evidence type="ECO:0000256" key="2">
    <source>
        <dbReference type="ARBA" id="ARBA00023125"/>
    </source>
</evidence>
<protein>
    <submittedName>
        <fullName evidence="5">AraC family transcriptional regulator</fullName>
    </submittedName>
</protein>
<dbReference type="InterPro" id="IPR009057">
    <property type="entry name" value="Homeodomain-like_sf"/>
</dbReference>
<comment type="caution">
    <text evidence="5">The sequence shown here is derived from an EMBL/GenBank/DDBJ whole genome shotgun (WGS) entry which is preliminary data.</text>
</comment>
<dbReference type="RefSeq" id="WP_113036133.1">
    <property type="nucleotide sequence ID" value="NZ_QMFB01000041.1"/>
</dbReference>